<dbReference type="GeneID" id="19117467"/>
<dbReference type="Pfam" id="PF04568">
    <property type="entry name" value="IATP"/>
    <property type="match status" value="1"/>
</dbReference>
<keyword evidence="3" id="KW-0496">Mitochondrion</keyword>
<dbReference type="STRING" id="717646.M2LNT2"/>
<comment type="function">
    <text evidence="4">Inhibits the enzyme activity of ATPase.</text>
</comment>
<comment type="similarity">
    <text evidence="2 4">Belongs to the ATPase inhibitor family.</text>
</comment>
<keyword evidence="8" id="KW-1185">Reference proteome</keyword>
<dbReference type="OMA" id="YYVREEE"/>
<dbReference type="eggNOG" id="ENOG502SCJG">
    <property type="taxonomic scope" value="Eukaryota"/>
</dbReference>
<dbReference type="AlphaFoldDB" id="M2LNT2"/>
<comment type="subcellular location">
    <subcellularLocation>
        <location evidence="1">Mitochondrion</location>
    </subcellularLocation>
</comment>
<dbReference type="RefSeq" id="XP_007677019.1">
    <property type="nucleotide sequence ID" value="XM_007678829.1"/>
</dbReference>
<dbReference type="SUPFAM" id="SSF64602">
    <property type="entry name" value="F1 ATPase inhibitor, IF1, C-terminal domain"/>
    <property type="match status" value="1"/>
</dbReference>
<evidence type="ECO:0000256" key="6">
    <source>
        <dbReference type="SAM" id="MobiDB-lite"/>
    </source>
</evidence>
<accession>M2LNT2</accession>
<evidence type="ECO:0000256" key="3">
    <source>
        <dbReference type="ARBA" id="ARBA00023128"/>
    </source>
</evidence>
<dbReference type="InterPro" id="IPR007648">
    <property type="entry name" value="ATPase_inhibitor_mt"/>
</dbReference>
<proteinExistence type="inferred from homology"/>
<dbReference type="KEGG" id="bcom:BAUCODRAFT_91130"/>
<feature type="coiled-coil region" evidence="5">
    <location>
        <begin position="60"/>
        <end position="87"/>
    </location>
</feature>
<evidence type="ECO:0000313" key="8">
    <source>
        <dbReference type="Proteomes" id="UP000011761"/>
    </source>
</evidence>
<evidence type="ECO:0000256" key="4">
    <source>
        <dbReference type="RuleBase" id="RU368087"/>
    </source>
</evidence>
<dbReference type="GO" id="GO:0042030">
    <property type="term" value="F:ATPase inhibitor activity"/>
    <property type="evidence" value="ECO:0007669"/>
    <property type="project" value="InterPro"/>
</dbReference>
<evidence type="ECO:0000256" key="1">
    <source>
        <dbReference type="ARBA" id="ARBA00004173"/>
    </source>
</evidence>
<feature type="region of interest" description="Disordered" evidence="6">
    <location>
        <begin position="26"/>
        <end position="54"/>
    </location>
</feature>
<dbReference type="GO" id="GO:0005739">
    <property type="term" value="C:mitochondrion"/>
    <property type="evidence" value="ECO:0007669"/>
    <property type="project" value="UniProtKB-SubCell"/>
</dbReference>
<protein>
    <recommendedName>
        <fullName evidence="4">ATPase inhibitor, mitochondrial</fullName>
    </recommendedName>
</protein>
<sequence>MSLQLRTLARQLPLRTSTRTFSALARRMAEGDSGAPRSGGSAQSDAFTKREQASEDFYVRQKEREYLERLRARVKSSEEQLEKDKAVSSSWTLTRARRGIGHGLTVGL</sequence>
<dbReference type="OrthoDB" id="5532350at2759"/>
<evidence type="ECO:0000256" key="5">
    <source>
        <dbReference type="SAM" id="Coils"/>
    </source>
</evidence>
<dbReference type="Proteomes" id="UP000011761">
    <property type="component" value="Unassembled WGS sequence"/>
</dbReference>
<reference evidence="7 8" key="1">
    <citation type="journal article" date="2012" name="PLoS Pathog.">
        <title>Diverse lifestyles and strategies of plant pathogenesis encoded in the genomes of eighteen Dothideomycetes fungi.</title>
        <authorList>
            <person name="Ohm R.A."/>
            <person name="Feau N."/>
            <person name="Henrissat B."/>
            <person name="Schoch C.L."/>
            <person name="Horwitz B.A."/>
            <person name="Barry K.W."/>
            <person name="Condon B.J."/>
            <person name="Copeland A.C."/>
            <person name="Dhillon B."/>
            <person name="Glaser F."/>
            <person name="Hesse C.N."/>
            <person name="Kosti I."/>
            <person name="LaButti K."/>
            <person name="Lindquist E.A."/>
            <person name="Lucas S."/>
            <person name="Salamov A.A."/>
            <person name="Bradshaw R.E."/>
            <person name="Ciuffetti L."/>
            <person name="Hamelin R.C."/>
            <person name="Kema G.H.J."/>
            <person name="Lawrence C."/>
            <person name="Scott J.A."/>
            <person name="Spatafora J.W."/>
            <person name="Turgeon B.G."/>
            <person name="de Wit P.J.G.M."/>
            <person name="Zhong S."/>
            <person name="Goodwin S.B."/>
            <person name="Grigoriev I.V."/>
        </authorList>
    </citation>
    <scope>NUCLEOTIDE SEQUENCE [LARGE SCALE GENOMIC DNA]</scope>
    <source>
        <strain evidence="7 8">UAMH 10762</strain>
    </source>
</reference>
<evidence type="ECO:0000256" key="2">
    <source>
        <dbReference type="ARBA" id="ARBA00010901"/>
    </source>
</evidence>
<organism evidence="7 8">
    <name type="scientific">Baudoinia panamericana (strain UAMH 10762)</name>
    <name type="common">Angels' share fungus</name>
    <name type="synonym">Baudoinia compniacensis (strain UAMH 10762)</name>
    <dbReference type="NCBI Taxonomy" id="717646"/>
    <lineage>
        <taxon>Eukaryota</taxon>
        <taxon>Fungi</taxon>
        <taxon>Dikarya</taxon>
        <taxon>Ascomycota</taxon>
        <taxon>Pezizomycotina</taxon>
        <taxon>Dothideomycetes</taxon>
        <taxon>Dothideomycetidae</taxon>
        <taxon>Mycosphaerellales</taxon>
        <taxon>Teratosphaeriaceae</taxon>
        <taxon>Baudoinia</taxon>
    </lineage>
</organism>
<dbReference type="HOGENOM" id="CLU_145563_0_1_1"/>
<name>M2LNT2_BAUPA</name>
<dbReference type="EMBL" id="KB445556">
    <property type="protein sequence ID" value="EMC96007.1"/>
    <property type="molecule type" value="Genomic_DNA"/>
</dbReference>
<keyword evidence="5" id="KW-0175">Coiled coil</keyword>
<evidence type="ECO:0000313" key="7">
    <source>
        <dbReference type="EMBL" id="EMC96007.1"/>
    </source>
</evidence>
<gene>
    <name evidence="7" type="ORF">BAUCODRAFT_91130</name>
</gene>
<dbReference type="Gene3D" id="1.20.5.500">
    <property type="entry name" value="Single helix bin"/>
    <property type="match status" value="1"/>
</dbReference>